<evidence type="ECO:0000256" key="5">
    <source>
        <dbReference type="ARBA" id="ARBA00022792"/>
    </source>
</evidence>
<name>A0A0D6EG93_SPOSA</name>
<evidence type="ECO:0000256" key="9">
    <source>
        <dbReference type="SAM" id="MobiDB-lite"/>
    </source>
</evidence>
<evidence type="ECO:0000256" key="2">
    <source>
        <dbReference type="ARBA" id="ARBA00010261"/>
    </source>
</evidence>
<dbReference type="EMBL" id="CENE01000001">
    <property type="protein sequence ID" value="CEQ38788.1"/>
    <property type="molecule type" value="Genomic_DNA"/>
</dbReference>
<keyword evidence="5" id="KW-0999">Mitochondrion inner membrane</keyword>
<keyword evidence="11" id="KW-1185">Reference proteome</keyword>
<organism evidence="10 11">
    <name type="scientific">Sporidiobolus salmonicolor</name>
    <name type="common">Yeast-like fungus</name>
    <name type="synonym">Sporobolomyces salmonicolor</name>
    <dbReference type="NCBI Taxonomy" id="5005"/>
    <lineage>
        <taxon>Eukaryota</taxon>
        <taxon>Fungi</taxon>
        <taxon>Dikarya</taxon>
        <taxon>Basidiomycota</taxon>
        <taxon>Pucciniomycotina</taxon>
        <taxon>Microbotryomycetes</taxon>
        <taxon>Sporidiobolales</taxon>
        <taxon>Sporidiobolaceae</taxon>
        <taxon>Sporobolomyces</taxon>
    </lineage>
</organism>
<feature type="region of interest" description="Disordered" evidence="9">
    <location>
        <begin position="129"/>
        <end position="153"/>
    </location>
</feature>
<comment type="similarity">
    <text evidence="2">Belongs to the complex I NDUFA5 subunit family.</text>
</comment>
<proteinExistence type="inferred from homology"/>
<dbReference type="GO" id="GO:0022904">
    <property type="term" value="P:respiratory electron transport chain"/>
    <property type="evidence" value="ECO:0007669"/>
    <property type="project" value="InterPro"/>
</dbReference>
<evidence type="ECO:0000256" key="7">
    <source>
        <dbReference type="ARBA" id="ARBA00023128"/>
    </source>
</evidence>
<dbReference type="Pfam" id="PF04716">
    <property type="entry name" value="ETC_C1_NDUFA5"/>
    <property type="match status" value="1"/>
</dbReference>
<evidence type="ECO:0000313" key="11">
    <source>
        <dbReference type="Proteomes" id="UP000243876"/>
    </source>
</evidence>
<dbReference type="AlphaFoldDB" id="A0A0D6EG93"/>
<keyword evidence="3" id="KW-0813">Transport</keyword>
<feature type="compositionally biased region" description="Polar residues" evidence="9">
    <location>
        <begin position="142"/>
        <end position="153"/>
    </location>
</feature>
<evidence type="ECO:0000256" key="3">
    <source>
        <dbReference type="ARBA" id="ARBA00022448"/>
    </source>
</evidence>
<evidence type="ECO:0000256" key="8">
    <source>
        <dbReference type="ARBA" id="ARBA00023136"/>
    </source>
</evidence>
<accession>A0A0D6EG93</accession>
<gene>
    <name evidence="10" type="primary">SPOSA6832_00240</name>
</gene>
<dbReference type="PANTHER" id="PTHR12653">
    <property type="entry name" value="NADH-UBIQUINONE OXIDOREDUCTASE 13 KD-B SUBUNIT"/>
    <property type="match status" value="1"/>
</dbReference>
<keyword evidence="6" id="KW-0249">Electron transport</keyword>
<dbReference type="GO" id="GO:0005743">
    <property type="term" value="C:mitochondrial inner membrane"/>
    <property type="evidence" value="ECO:0007669"/>
    <property type="project" value="UniProtKB-SubCell"/>
</dbReference>
<evidence type="ECO:0000256" key="1">
    <source>
        <dbReference type="ARBA" id="ARBA00004443"/>
    </source>
</evidence>
<protein>
    <submittedName>
        <fullName evidence="10">SPOSA6832_00240-mRNA-1:cds</fullName>
    </submittedName>
</protein>
<reference evidence="11" key="1">
    <citation type="submission" date="2015-02" db="EMBL/GenBank/DDBJ databases">
        <authorList>
            <person name="Gon?alves P."/>
        </authorList>
    </citation>
    <scope>NUCLEOTIDE SEQUENCE [LARGE SCALE GENOMIC DNA]</scope>
</reference>
<dbReference type="InterPro" id="IPR006806">
    <property type="entry name" value="NDUFA5"/>
</dbReference>
<dbReference type="OrthoDB" id="286811at2759"/>
<keyword evidence="8" id="KW-0472">Membrane</keyword>
<evidence type="ECO:0000256" key="4">
    <source>
        <dbReference type="ARBA" id="ARBA00022660"/>
    </source>
</evidence>
<keyword evidence="4" id="KW-0679">Respiratory chain</keyword>
<comment type="subcellular location">
    <subcellularLocation>
        <location evidence="1">Mitochondrion inner membrane</location>
        <topology evidence="1">Peripheral membrane protein</topology>
        <orientation evidence="1">Matrix side</orientation>
    </subcellularLocation>
</comment>
<evidence type="ECO:0000256" key="6">
    <source>
        <dbReference type="ARBA" id="ARBA00022982"/>
    </source>
</evidence>
<dbReference type="Proteomes" id="UP000243876">
    <property type="component" value="Unassembled WGS sequence"/>
</dbReference>
<keyword evidence="7" id="KW-0496">Mitochondrion</keyword>
<sequence length="153" mass="16528">MFRATRRLLQAVPAVDKTAPSLRSKVSTGITGLSIHPDPLPALVHMYNSTLTLLNQIPASAVYRQSVESITRERLGAVTLAGAQGGETAIEGVERQIGAGLIEEVILQAEGELKLAAKMVEWKAWEDLESPPAPGQWEPFRQTPSTTTADDLK</sequence>
<dbReference type="PANTHER" id="PTHR12653:SF0">
    <property type="entry name" value="NADH DEHYDROGENASE [UBIQUINONE] 1 ALPHA SUBCOMPLEX SUBUNIT 5"/>
    <property type="match status" value="1"/>
</dbReference>
<evidence type="ECO:0000313" key="10">
    <source>
        <dbReference type="EMBL" id="CEQ38788.1"/>
    </source>
</evidence>